<evidence type="ECO:0000256" key="3">
    <source>
        <dbReference type="ARBA" id="ARBA00022679"/>
    </source>
</evidence>
<dbReference type="Gene3D" id="3.30.1360.60">
    <property type="entry name" value="Glucose permease domain IIB"/>
    <property type="match status" value="1"/>
</dbReference>
<dbReference type="Proteomes" id="UP001304683">
    <property type="component" value="Chromosome"/>
</dbReference>
<feature type="domain" description="PTS EIIB type-1" evidence="8">
    <location>
        <begin position="25"/>
        <end position="104"/>
    </location>
</feature>
<sequence>MERAARPRTGRSTSPSPAREAQTMSEKAKAVIEALGGADNIRELDSCITRLRLVLADPNKVDEPALRRQGAMGVVRLGGGAVQVVFGTSAEHLEAEIKELLGRG</sequence>
<dbReference type="InterPro" id="IPR050429">
    <property type="entry name" value="PTS_Glucose_EIICBA"/>
</dbReference>
<dbReference type="InterPro" id="IPR018113">
    <property type="entry name" value="PTrfase_EIIB_Cys"/>
</dbReference>
<keyword evidence="1" id="KW-0813">Transport</keyword>
<dbReference type="InterPro" id="IPR001996">
    <property type="entry name" value="PTS_IIB_1"/>
</dbReference>
<dbReference type="EMBL" id="CP132508">
    <property type="protein sequence ID" value="WPD20304.1"/>
    <property type="molecule type" value="Genomic_DNA"/>
</dbReference>
<dbReference type="PROSITE" id="PS51098">
    <property type="entry name" value="PTS_EIIB_TYPE_1"/>
    <property type="match status" value="1"/>
</dbReference>
<dbReference type="InterPro" id="IPR036878">
    <property type="entry name" value="Glu_permease_IIB"/>
</dbReference>
<keyword evidence="3 9" id="KW-0808">Transferase</keyword>
<name>A0ABZ0QTX7_9FIRM</name>
<evidence type="ECO:0000259" key="8">
    <source>
        <dbReference type="PROSITE" id="PS51098"/>
    </source>
</evidence>
<dbReference type="EC" id="2.7.1.-" evidence="9"/>
<proteinExistence type="predicted"/>
<evidence type="ECO:0000256" key="4">
    <source>
        <dbReference type="ARBA" id="ARBA00022683"/>
    </source>
</evidence>
<dbReference type="SUPFAM" id="SSF55604">
    <property type="entry name" value="Glucose permease domain IIB"/>
    <property type="match status" value="1"/>
</dbReference>
<evidence type="ECO:0000256" key="6">
    <source>
        <dbReference type="PROSITE-ProRule" id="PRU00421"/>
    </source>
</evidence>
<dbReference type="CDD" id="cd00212">
    <property type="entry name" value="PTS_IIB_glc"/>
    <property type="match status" value="1"/>
</dbReference>
<evidence type="ECO:0000256" key="5">
    <source>
        <dbReference type="ARBA" id="ARBA00022777"/>
    </source>
</evidence>
<feature type="active site" description="Phosphocysteine intermediate; for EIIB activity" evidence="6">
    <location>
        <position position="47"/>
    </location>
</feature>
<protein>
    <submittedName>
        <fullName evidence="9">Glucose PTS transporter subunit EIIB</fullName>
        <ecNumber evidence="9">2.7.1.-</ecNumber>
    </submittedName>
</protein>
<keyword evidence="5" id="KW-0418">Kinase</keyword>
<dbReference type="PANTHER" id="PTHR30009:SF20">
    <property type="entry name" value="PTS SYSTEM GLUCOSE-SPECIFIC EIICB COMPONENT-RELATED"/>
    <property type="match status" value="1"/>
</dbReference>
<dbReference type="PROSITE" id="PS01035">
    <property type="entry name" value="PTS_EIIB_TYPE_1_CYS"/>
    <property type="match status" value="1"/>
</dbReference>
<reference evidence="9 10" key="1">
    <citation type="submission" date="2023-08" db="EMBL/GenBank/DDBJ databases">
        <title>Genome sequence of Thermaerobacter compostii strain Ins1, a spore-forming filamentous bacterium isolated from a deep geothermal reservoir.</title>
        <authorList>
            <person name="Bregnard D."/>
            <person name="Gonzalez D."/>
            <person name="Junier P."/>
        </authorList>
    </citation>
    <scope>NUCLEOTIDE SEQUENCE [LARGE SCALE GENOMIC DNA]</scope>
    <source>
        <strain evidence="9 10">Ins1</strain>
    </source>
</reference>
<evidence type="ECO:0000256" key="7">
    <source>
        <dbReference type="SAM" id="MobiDB-lite"/>
    </source>
</evidence>
<evidence type="ECO:0000256" key="2">
    <source>
        <dbReference type="ARBA" id="ARBA00022597"/>
    </source>
</evidence>
<keyword evidence="2" id="KW-0762">Sugar transport</keyword>
<accession>A0ABZ0QTX7</accession>
<dbReference type="NCBIfam" id="TIGR00826">
    <property type="entry name" value="EIIB_glc"/>
    <property type="match status" value="1"/>
</dbReference>
<dbReference type="Pfam" id="PF00367">
    <property type="entry name" value="PTS_EIIB"/>
    <property type="match status" value="1"/>
</dbReference>
<keyword evidence="4" id="KW-0598">Phosphotransferase system</keyword>
<evidence type="ECO:0000256" key="1">
    <source>
        <dbReference type="ARBA" id="ARBA00022448"/>
    </source>
</evidence>
<dbReference type="PANTHER" id="PTHR30009">
    <property type="entry name" value="CYTOCHROME C-TYPE SYNTHESIS PROTEIN AND PTS TRANSMEMBRANE COMPONENT"/>
    <property type="match status" value="1"/>
</dbReference>
<keyword evidence="10" id="KW-1185">Reference proteome</keyword>
<organism evidence="9 10">
    <name type="scientific">Thermaerobacter composti</name>
    <dbReference type="NCBI Taxonomy" id="554949"/>
    <lineage>
        <taxon>Bacteria</taxon>
        <taxon>Bacillati</taxon>
        <taxon>Bacillota</taxon>
        <taxon>Clostridia</taxon>
        <taxon>Eubacteriales</taxon>
        <taxon>Clostridiales Family XVII. Incertae Sedis</taxon>
        <taxon>Thermaerobacter</taxon>
    </lineage>
</organism>
<feature type="region of interest" description="Disordered" evidence="7">
    <location>
        <begin position="1"/>
        <end position="25"/>
    </location>
</feature>
<dbReference type="GO" id="GO:0016740">
    <property type="term" value="F:transferase activity"/>
    <property type="evidence" value="ECO:0007669"/>
    <property type="project" value="UniProtKB-KW"/>
</dbReference>
<dbReference type="RefSeq" id="WP_256369312.1">
    <property type="nucleotide sequence ID" value="NZ_CP132508.1"/>
</dbReference>
<evidence type="ECO:0000313" key="9">
    <source>
        <dbReference type="EMBL" id="WPD20304.1"/>
    </source>
</evidence>
<evidence type="ECO:0000313" key="10">
    <source>
        <dbReference type="Proteomes" id="UP001304683"/>
    </source>
</evidence>
<gene>
    <name evidence="9" type="ORF">Q5761_08605</name>
</gene>